<dbReference type="Gene3D" id="1.10.510.10">
    <property type="entry name" value="Transferase(Phosphotransferase) domain 1"/>
    <property type="match status" value="1"/>
</dbReference>
<evidence type="ECO:0000313" key="11">
    <source>
        <dbReference type="EMBL" id="GAA5801334.1"/>
    </source>
</evidence>
<keyword evidence="4" id="KW-0547">Nucleotide-binding</keyword>
<feature type="compositionally biased region" description="Low complexity" evidence="9">
    <location>
        <begin position="397"/>
        <end position="421"/>
    </location>
</feature>
<feature type="compositionally biased region" description="Low complexity" evidence="9">
    <location>
        <begin position="430"/>
        <end position="451"/>
    </location>
</feature>
<keyword evidence="5" id="KW-0418">Kinase</keyword>
<comment type="catalytic activity">
    <reaction evidence="7">
        <text>L-threonyl-[protein] + ATP = O-phospho-L-threonyl-[protein] + ADP + H(+)</text>
        <dbReference type="Rhea" id="RHEA:46608"/>
        <dbReference type="Rhea" id="RHEA-COMP:11060"/>
        <dbReference type="Rhea" id="RHEA-COMP:11605"/>
        <dbReference type="ChEBI" id="CHEBI:15378"/>
        <dbReference type="ChEBI" id="CHEBI:30013"/>
        <dbReference type="ChEBI" id="CHEBI:30616"/>
        <dbReference type="ChEBI" id="CHEBI:61977"/>
        <dbReference type="ChEBI" id="CHEBI:456216"/>
        <dbReference type="EC" id="2.7.11.1"/>
    </reaction>
</comment>
<dbReference type="InterPro" id="IPR008271">
    <property type="entry name" value="Ser/Thr_kinase_AS"/>
</dbReference>
<feature type="compositionally biased region" description="Polar residues" evidence="9">
    <location>
        <begin position="459"/>
        <end position="478"/>
    </location>
</feature>
<feature type="compositionally biased region" description="Polar residues" evidence="9">
    <location>
        <begin position="1"/>
        <end position="17"/>
    </location>
</feature>
<dbReference type="SUPFAM" id="SSF56112">
    <property type="entry name" value="Protein kinase-like (PK-like)"/>
    <property type="match status" value="1"/>
</dbReference>
<dbReference type="PROSITE" id="PS00108">
    <property type="entry name" value="PROTEIN_KINASE_ST"/>
    <property type="match status" value="1"/>
</dbReference>
<evidence type="ECO:0000256" key="1">
    <source>
        <dbReference type="ARBA" id="ARBA00012513"/>
    </source>
</evidence>
<dbReference type="InterPro" id="IPR011009">
    <property type="entry name" value="Kinase-like_dom_sf"/>
</dbReference>
<feature type="region of interest" description="Disordered" evidence="9">
    <location>
        <begin position="342"/>
        <end position="486"/>
    </location>
</feature>
<evidence type="ECO:0000256" key="6">
    <source>
        <dbReference type="ARBA" id="ARBA00022840"/>
    </source>
</evidence>
<evidence type="ECO:0000256" key="5">
    <source>
        <dbReference type="ARBA" id="ARBA00022777"/>
    </source>
</evidence>
<dbReference type="Pfam" id="PF00069">
    <property type="entry name" value="Pkinase"/>
    <property type="match status" value="1"/>
</dbReference>
<evidence type="ECO:0000256" key="3">
    <source>
        <dbReference type="ARBA" id="ARBA00022679"/>
    </source>
</evidence>
<evidence type="ECO:0000256" key="7">
    <source>
        <dbReference type="ARBA" id="ARBA00047899"/>
    </source>
</evidence>
<evidence type="ECO:0000256" key="4">
    <source>
        <dbReference type="ARBA" id="ARBA00022741"/>
    </source>
</evidence>
<accession>A0ABP9Y2U3</accession>
<protein>
    <recommendedName>
        <fullName evidence="1">non-specific serine/threonine protein kinase</fullName>
        <ecNumber evidence="1">2.7.11.1</ecNumber>
    </recommendedName>
</protein>
<dbReference type="PROSITE" id="PS50011">
    <property type="entry name" value="PROTEIN_KINASE_DOM"/>
    <property type="match status" value="1"/>
</dbReference>
<evidence type="ECO:0000256" key="9">
    <source>
        <dbReference type="SAM" id="MobiDB-lite"/>
    </source>
</evidence>
<feature type="domain" description="Protein kinase" evidence="10">
    <location>
        <begin position="53"/>
        <end position="327"/>
    </location>
</feature>
<dbReference type="PANTHER" id="PTHR22967">
    <property type="entry name" value="SERINE/THREONINE PROTEIN KINASE"/>
    <property type="match status" value="1"/>
</dbReference>
<proteinExistence type="predicted"/>
<evidence type="ECO:0000259" key="10">
    <source>
        <dbReference type="PROSITE" id="PS50011"/>
    </source>
</evidence>
<sequence length="607" mass="67176">MQSTARQSRIPEQQGVGQTLPPVPVGIDSMNSPPLPHGAMPAGTRLQVGKYQVIVHNFIAEGGFAHVYIARIEGKSGYVVLKRVAVPDGERLKMVEKEIAFMRRLGDHKNIVRYYESRIDALPVGGFEALILMEYCPGGGVIDLMNRRLQQRLTEPEILQIFSDVAEALAYMHYCNPPVLHRDLKVENILILNQDHYKLCDFGSASLSKGQYIPTSLRDVQKLEDDIQRHTTLQYRSPEMIDVYQKKPVNEKADIWAMGVLLYKLCYYTTPFEEEGQLAILNARYTIPSSPMFSEGLRRLIVSMLQEDQNRRPNIYQVLNAVCHLRGLDCPIRDIYSEPIVTPQQQQQQQQQYTYHQKSSSDSTSIFEKVSSPAQEVPKVTPMRRGRPTKSDGSPISASASSTTTTTTTNNNFTTTNENTFDPFDPSHVSKSSTPQRPPSSSSSSPSLPSSSSPPPAAFQNSFTPENVSTPTRVQSAPVTHHVTPKPQMATKILQTEPSSPVKPAAAAEPVAAAAVEQVNNELPKINRTVSSSIEARFMAIKNASRNNSSSPPPVVVKPSTSSTKKNKPTPPPKPARFRAAAKVVVPTVDDFENKFPSLEELDKSIS</sequence>
<comment type="catalytic activity">
    <reaction evidence="8">
        <text>L-seryl-[protein] + ATP = O-phospho-L-seryl-[protein] + ADP + H(+)</text>
        <dbReference type="Rhea" id="RHEA:17989"/>
        <dbReference type="Rhea" id="RHEA-COMP:9863"/>
        <dbReference type="Rhea" id="RHEA-COMP:11604"/>
        <dbReference type="ChEBI" id="CHEBI:15378"/>
        <dbReference type="ChEBI" id="CHEBI:29999"/>
        <dbReference type="ChEBI" id="CHEBI:30616"/>
        <dbReference type="ChEBI" id="CHEBI:83421"/>
        <dbReference type="ChEBI" id="CHEBI:456216"/>
        <dbReference type="EC" id="2.7.11.1"/>
    </reaction>
</comment>
<feature type="compositionally biased region" description="Polar residues" evidence="9">
    <location>
        <begin position="353"/>
        <end position="366"/>
    </location>
</feature>
<keyword evidence="12" id="KW-1185">Reference proteome</keyword>
<keyword evidence="2" id="KW-0723">Serine/threonine-protein kinase</keyword>
<keyword evidence="6" id="KW-0067">ATP-binding</keyword>
<evidence type="ECO:0000256" key="2">
    <source>
        <dbReference type="ARBA" id="ARBA00022527"/>
    </source>
</evidence>
<feature type="region of interest" description="Disordered" evidence="9">
    <location>
        <begin position="1"/>
        <end position="29"/>
    </location>
</feature>
<dbReference type="PANTHER" id="PTHR22967:SF57">
    <property type="entry name" value="AUXILIN, ISOFORM A-RELATED"/>
    <property type="match status" value="1"/>
</dbReference>
<gene>
    <name evidence="11" type="ORF">HPULCUR_006780</name>
</gene>
<keyword evidence="3" id="KW-0808">Transferase</keyword>
<dbReference type="Proteomes" id="UP001476247">
    <property type="component" value="Unassembled WGS sequence"/>
</dbReference>
<reference evidence="11 12" key="1">
    <citation type="submission" date="2024-04" db="EMBL/GenBank/DDBJ databases">
        <title>genome sequences of Mucor flavus KT1a and Helicostylum pulchrum KT1b strains isolation_sourced from the surface of a dry-aged beef.</title>
        <authorList>
            <person name="Toyotome T."/>
            <person name="Hosono M."/>
            <person name="Torimaru M."/>
            <person name="Fukuda K."/>
            <person name="Mikami N."/>
        </authorList>
    </citation>
    <scope>NUCLEOTIDE SEQUENCE [LARGE SCALE GENOMIC DNA]</scope>
    <source>
        <strain evidence="11 12">KT1b</strain>
    </source>
</reference>
<dbReference type="EMBL" id="BAABUJ010000018">
    <property type="protein sequence ID" value="GAA5801334.1"/>
    <property type="molecule type" value="Genomic_DNA"/>
</dbReference>
<organism evidence="11 12">
    <name type="scientific">Helicostylum pulchrum</name>
    <dbReference type="NCBI Taxonomy" id="562976"/>
    <lineage>
        <taxon>Eukaryota</taxon>
        <taxon>Fungi</taxon>
        <taxon>Fungi incertae sedis</taxon>
        <taxon>Mucoromycota</taxon>
        <taxon>Mucoromycotina</taxon>
        <taxon>Mucoromycetes</taxon>
        <taxon>Mucorales</taxon>
        <taxon>Mucorineae</taxon>
        <taxon>Mucoraceae</taxon>
        <taxon>Helicostylum</taxon>
    </lineage>
</organism>
<dbReference type="InterPro" id="IPR000719">
    <property type="entry name" value="Prot_kinase_dom"/>
</dbReference>
<comment type="caution">
    <text evidence="11">The sequence shown here is derived from an EMBL/GenBank/DDBJ whole genome shotgun (WGS) entry which is preliminary data.</text>
</comment>
<feature type="region of interest" description="Disordered" evidence="9">
    <location>
        <begin position="543"/>
        <end position="579"/>
    </location>
</feature>
<evidence type="ECO:0000256" key="8">
    <source>
        <dbReference type="ARBA" id="ARBA00048679"/>
    </source>
</evidence>
<dbReference type="EC" id="2.7.11.1" evidence="1"/>
<evidence type="ECO:0000313" key="12">
    <source>
        <dbReference type="Proteomes" id="UP001476247"/>
    </source>
</evidence>
<name>A0ABP9Y2U3_9FUNG</name>
<dbReference type="SMART" id="SM00220">
    <property type="entry name" value="S_TKc"/>
    <property type="match status" value="1"/>
</dbReference>